<dbReference type="InterPro" id="IPR046758">
    <property type="entry name" value="Sey1/RHD3-like_3HB"/>
</dbReference>
<evidence type="ECO:0000313" key="13">
    <source>
        <dbReference type="Proteomes" id="UP000469890"/>
    </source>
</evidence>
<evidence type="ECO:0000256" key="7">
    <source>
        <dbReference type="ARBA" id="ARBA00023136"/>
    </source>
</evidence>
<keyword evidence="2 8" id="KW-0547">Nucleotide-binding</keyword>
<keyword evidence="6 8" id="KW-0342">GTP-binding</keyword>
<dbReference type="Proteomes" id="UP000469890">
    <property type="component" value="Unassembled WGS sequence"/>
</dbReference>
<reference evidence="12 13" key="1">
    <citation type="submission" date="2019-09" db="EMBL/GenBank/DDBJ databases">
        <authorList>
            <consortium name="DOE Joint Genome Institute"/>
            <person name="Mondo S.J."/>
            <person name="Navarro-Mendoza M.I."/>
            <person name="Perez-Arques C."/>
            <person name="Panchal S."/>
            <person name="Nicolas F.E."/>
            <person name="Ganguly P."/>
            <person name="Pangilinan J."/>
            <person name="Grigoriev I."/>
            <person name="Heitman J."/>
            <person name="Sanya K."/>
            <person name="Garre V."/>
        </authorList>
    </citation>
    <scope>NUCLEOTIDE SEQUENCE [LARGE SCALE GENOMIC DNA]</scope>
    <source>
        <strain evidence="12 13">MU402</strain>
    </source>
</reference>
<dbReference type="CDD" id="cd01851">
    <property type="entry name" value="GBP"/>
    <property type="match status" value="1"/>
</dbReference>
<feature type="binding site" evidence="8">
    <location>
        <begin position="82"/>
        <end position="89"/>
    </location>
    <ligand>
        <name>GTP</name>
        <dbReference type="ChEBI" id="CHEBI:37565"/>
    </ligand>
</feature>
<feature type="transmembrane region" description="Helical" evidence="10">
    <location>
        <begin position="715"/>
        <end position="736"/>
    </location>
</feature>
<keyword evidence="3 8" id="KW-0378">Hydrolase</keyword>
<feature type="topological domain" description="Cytoplasmic" evidence="8">
    <location>
        <begin position="736"/>
        <end position="782"/>
    </location>
</feature>
<evidence type="ECO:0000256" key="8">
    <source>
        <dbReference type="HAMAP-Rule" id="MF_03109"/>
    </source>
</evidence>
<keyword evidence="5 8" id="KW-1133">Transmembrane helix</keyword>
<evidence type="ECO:0000313" key="12">
    <source>
        <dbReference type="EMBL" id="KAF1804056.1"/>
    </source>
</evidence>
<feature type="compositionally biased region" description="Basic and acidic residues" evidence="9">
    <location>
        <begin position="1"/>
        <end position="14"/>
    </location>
</feature>
<dbReference type="PROSITE" id="PS51715">
    <property type="entry name" value="G_GB1_RHD3"/>
    <property type="match status" value="1"/>
</dbReference>
<dbReference type="SUPFAM" id="SSF52540">
    <property type="entry name" value="P-loop containing nucleoside triphosphate hydrolases"/>
    <property type="match status" value="1"/>
</dbReference>
<evidence type="ECO:0000256" key="2">
    <source>
        <dbReference type="ARBA" id="ARBA00022741"/>
    </source>
</evidence>
<comment type="subcellular location">
    <subcellularLocation>
        <location evidence="8">Endoplasmic reticulum membrane</location>
        <topology evidence="8">Multi-pass membrane protein</topology>
    </subcellularLocation>
    <text evidence="8">Enriched in the cortical ER. Concentrated in punctae along the ER tubules.</text>
</comment>
<protein>
    <submittedName>
        <fullName evidence="12">RHD3/Sey1</fullName>
    </submittedName>
</protein>
<keyword evidence="7 8" id="KW-0472">Membrane</keyword>
<dbReference type="GO" id="GO:0016320">
    <property type="term" value="P:endoplasmic reticulum membrane fusion"/>
    <property type="evidence" value="ECO:0007669"/>
    <property type="project" value="TreeGrafter"/>
</dbReference>
<dbReference type="GO" id="GO:0005789">
    <property type="term" value="C:endoplasmic reticulum membrane"/>
    <property type="evidence" value="ECO:0007669"/>
    <property type="project" value="UniProtKB-SubCell"/>
</dbReference>
<dbReference type="EMBL" id="JAAECE010000003">
    <property type="protein sequence ID" value="KAF1804056.1"/>
    <property type="molecule type" value="Genomic_DNA"/>
</dbReference>
<dbReference type="PANTHER" id="PTHR45923:SF2">
    <property type="entry name" value="PROTEIN SEY1"/>
    <property type="match status" value="1"/>
</dbReference>
<evidence type="ECO:0000256" key="6">
    <source>
        <dbReference type="ARBA" id="ARBA00023134"/>
    </source>
</evidence>
<keyword evidence="1 8" id="KW-0812">Transmembrane</keyword>
<evidence type="ECO:0000259" key="11">
    <source>
        <dbReference type="PROSITE" id="PS51715"/>
    </source>
</evidence>
<feature type="domain" description="GB1/RHD3-type G" evidence="11">
    <location>
        <begin position="72"/>
        <end position="289"/>
    </location>
</feature>
<dbReference type="InterPro" id="IPR027417">
    <property type="entry name" value="P-loop_NTPase"/>
</dbReference>
<dbReference type="Pfam" id="PF20428">
    <property type="entry name" value="Sey1_3HB"/>
    <property type="match status" value="1"/>
</dbReference>
<dbReference type="Gene3D" id="3.40.50.300">
    <property type="entry name" value="P-loop containing nucleotide triphosphate hydrolases"/>
    <property type="match status" value="1"/>
</dbReference>
<evidence type="ECO:0000256" key="4">
    <source>
        <dbReference type="ARBA" id="ARBA00022824"/>
    </source>
</evidence>
<comment type="similarity">
    <text evidence="8">Belongs to the TRAFAC class dynamin-like GTPase superfamily. GB1/RHD3 GTPase family. RHD3 subfamily.</text>
</comment>
<name>A0A8H4BMG6_MUCCL</name>
<evidence type="ECO:0000256" key="1">
    <source>
        <dbReference type="ARBA" id="ARBA00022692"/>
    </source>
</evidence>
<dbReference type="HAMAP" id="MF_03109">
    <property type="entry name" value="Sey1"/>
    <property type="match status" value="1"/>
</dbReference>
<accession>A0A8H4BMG6</accession>
<dbReference type="FunFam" id="3.40.50.300:FF:000727">
    <property type="entry name" value="Protein SEY1 homolog"/>
    <property type="match status" value="1"/>
</dbReference>
<dbReference type="PANTHER" id="PTHR45923">
    <property type="entry name" value="PROTEIN SEY1"/>
    <property type="match status" value="1"/>
</dbReference>
<feature type="topological domain" description="Lumenal" evidence="8">
    <location>
        <begin position="712"/>
        <end position="714"/>
    </location>
</feature>
<dbReference type="InterPro" id="IPR008803">
    <property type="entry name" value="RHD3/Sey1"/>
</dbReference>
<dbReference type="Pfam" id="PF05879">
    <property type="entry name" value="RHD3_GTPase"/>
    <property type="match status" value="1"/>
</dbReference>
<dbReference type="AlphaFoldDB" id="A0A8H4BMG6"/>
<dbReference type="GO" id="GO:0005525">
    <property type="term" value="F:GTP binding"/>
    <property type="evidence" value="ECO:0007669"/>
    <property type="project" value="UniProtKB-UniRule"/>
</dbReference>
<sequence>METTLDHSKEKQDQHIATPVDSLSSVKTSSSAIQDWDHDVETIPRLQVVDEHQKFTEQLPEYMKTWGLADAGFKYDVVAVFGSQSTGKSTLLNRLFGTSFVEMDENQRQQTTKGIWLSRGRGMHVLVMDVEGTDGRERGEDQDFERKSALFSMATSEVIIINLWEHQVGLYQGANMGLLKTVFEVNLQLFQNQKSKEKTLLLIVIRDFVGATPLENLAKTLKADLEKIWESLSKPEGLENCKITDYFDFMFTGLPHKILLPEKFDEEVKKLRSRFNDPENPDFVFRPEYHKRIPADGYNMYASSIWDKVLTNKDLDLPTQQELLAQYRCDEISNAAFEVFKEQIAPFKAPILEKNQIIPELGEKMKAMREEAMQTFDKSASRYNQGVYQKKRSEMLLKLNTQLGVYFVGQLNNLHKKAIISFDENLQKQLKTPGYNFAEAVSSCKKEASEMFLNGAKAIILSDTDWSYAHEEELLNEDFTEISSRARVEEFKKMNKALEKQIESELADPVALELNRPESDMWHKIIEIYKTTVSDGEKLLAKKAKSFDSSEEEIAKSTADLKRQTWVVLRKKVDEELADNLLLLKLRNRFEEKFRYDDKGLPKVWKPEDDIDSYFKKARDETLLLIKIFSKVDLSMDEDFEIESTDDFDFKQSLTILGEAKQIDITNRFKRESDAFYLEAKRSVVATTAKVPSWVIIMMIALGWNEFMTILKSPIYLVLFILCVSVGYVVYALNLWGPAERIITTVANEATKMAKTRLAETINTTGQGSQQYELSDIKDKRD</sequence>
<gene>
    <name evidence="8" type="primary">SEY1</name>
    <name evidence="12" type="ORF">FB192DRAFT_1371020</name>
</gene>
<evidence type="ECO:0000256" key="3">
    <source>
        <dbReference type="ARBA" id="ARBA00022801"/>
    </source>
</evidence>
<evidence type="ECO:0000256" key="5">
    <source>
        <dbReference type="ARBA" id="ARBA00022989"/>
    </source>
</evidence>
<keyword evidence="4 8" id="KW-0256">Endoplasmic reticulum</keyword>
<comment type="caution">
    <text evidence="12">The sequence shown here is derived from an EMBL/GenBank/DDBJ whole genome shotgun (WGS) entry which is preliminary data.</text>
</comment>
<feature type="region of interest" description="Disordered" evidence="9">
    <location>
        <begin position="1"/>
        <end position="23"/>
    </location>
</feature>
<dbReference type="InterPro" id="IPR030386">
    <property type="entry name" value="G_GB1_RHD3_dom"/>
</dbReference>
<evidence type="ECO:0000256" key="9">
    <source>
        <dbReference type="SAM" id="MobiDB-lite"/>
    </source>
</evidence>
<feature type="topological domain" description="Cytoplasmic" evidence="8">
    <location>
        <begin position="1"/>
        <end position="690"/>
    </location>
</feature>
<dbReference type="GO" id="GO:0003924">
    <property type="term" value="F:GTPase activity"/>
    <property type="evidence" value="ECO:0007669"/>
    <property type="project" value="UniProtKB-UniRule"/>
</dbReference>
<evidence type="ECO:0000256" key="10">
    <source>
        <dbReference type="SAM" id="Phobius"/>
    </source>
</evidence>
<organism evidence="12 13">
    <name type="scientific">Mucor circinelloides f. lusitanicus</name>
    <name type="common">Mucor racemosus var. lusitanicus</name>
    <dbReference type="NCBI Taxonomy" id="29924"/>
    <lineage>
        <taxon>Eukaryota</taxon>
        <taxon>Fungi</taxon>
        <taxon>Fungi incertae sedis</taxon>
        <taxon>Mucoromycota</taxon>
        <taxon>Mucoromycotina</taxon>
        <taxon>Mucoromycetes</taxon>
        <taxon>Mucorales</taxon>
        <taxon>Mucorineae</taxon>
        <taxon>Mucoraceae</taxon>
        <taxon>Mucor</taxon>
    </lineage>
</organism>
<proteinExistence type="inferred from homology"/>